<dbReference type="InterPro" id="IPR000073">
    <property type="entry name" value="AB_hydrolase_1"/>
</dbReference>
<accession>A0AA42IMR2</accession>
<reference evidence="3" key="1">
    <citation type="submission" date="2022-09" db="EMBL/GenBank/DDBJ databases">
        <title>Intensive care unit water sources are persistently colonized with multi-drug resistant bacteria and are the site of extensive horizontal gene transfer of antibiotic resistance genes.</title>
        <authorList>
            <person name="Diorio-Toth L."/>
        </authorList>
    </citation>
    <scope>NUCLEOTIDE SEQUENCE</scope>
    <source>
        <strain evidence="3">GD03863</strain>
    </source>
</reference>
<dbReference type="Proteomes" id="UP001161137">
    <property type="component" value="Unassembled WGS sequence"/>
</dbReference>
<gene>
    <name evidence="3" type="ORF">N5D41_12760</name>
</gene>
<keyword evidence="3" id="KW-0378">Hydrolase</keyword>
<dbReference type="Pfam" id="PF12697">
    <property type="entry name" value="Abhydrolase_6"/>
    <property type="match status" value="1"/>
</dbReference>
<evidence type="ECO:0000313" key="4">
    <source>
        <dbReference type="Proteomes" id="UP001161137"/>
    </source>
</evidence>
<comment type="similarity">
    <text evidence="1">Belongs to the AB hydrolase superfamily.</text>
</comment>
<comment type="caution">
    <text evidence="3">The sequence shown here is derived from an EMBL/GenBank/DDBJ whole genome shotgun (WGS) entry which is preliminary data.</text>
</comment>
<organism evidence="3 4">
    <name type="scientific">Ectopseudomonas toyotomiensis</name>
    <dbReference type="NCBI Taxonomy" id="554344"/>
    <lineage>
        <taxon>Bacteria</taxon>
        <taxon>Pseudomonadati</taxon>
        <taxon>Pseudomonadota</taxon>
        <taxon>Gammaproteobacteria</taxon>
        <taxon>Pseudomonadales</taxon>
        <taxon>Pseudomonadaceae</taxon>
        <taxon>Ectopseudomonas</taxon>
    </lineage>
</organism>
<evidence type="ECO:0000313" key="3">
    <source>
        <dbReference type="EMBL" id="MDH0702352.1"/>
    </source>
</evidence>
<dbReference type="PANTHER" id="PTHR43039">
    <property type="entry name" value="ESTERASE-RELATED"/>
    <property type="match status" value="1"/>
</dbReference>
<evidence type="ECO:0000256" key="1">
    <source>
        <dbReference type="ARBA" id="ARBA00008645"/>
    </source>
</evidence>
<dbReference type="SUPFAM" id="SSF53474">
    <property type="entry name" value="alpha/beta-Hydrolases"/>
    <property type="match status" value="1"/>
</dbReference>
<dbReference type="InterPro" id="IPR029058">
    <property type="entry name" value="AB_hydrolase_fold"/>
</dbReference>
<proteinExistence type="inferred from homology"/>
<dbReference type="EMBL" id="JAOCDH010000013">
    <property type="protein sequence ID" value="MDH0702352.1"/>
    <property type="molecule type" value="Genomic_DNA"/>
</dbReference>
<dbReference type="PRINTS" id="PR00111">
    <property type="entry name" value="ABHYDROLASE"/>
</dbReference>
<dbReference type="GO" id="GO:0016787">
    <property type="term" value="F:hydrolase activity"/>
    <property type="evidence" value="ECO:0007669"/>
    <property type="project" value="UniProtKB-KW"/>
</dbReference>
<name>A0AA42IMR2_9GAMM</name>
<sequence length="333" mass="36609">MPWQTHKRWSCIAAWQSCETSRSHKPPARKNHYTGAIFSSSQQLSPGQGQLGKWQGGGMNIIQRNNVQRLKAKTADAPTLIYGHGFGCNQEMWSKVTPAFSQHWHQVLFDYVGSGRSDASAFHPARYAQLEGYVEDLLEVCDALELSGDLTFVGHSISCSIGILAAIKRPELFSRLILLGPSPRFLNDPPDYRGGFERSDLEGLLELMAHNYLGWAQQFAPLVSADETPAVTRQLSDSFCSTDPIVAHAFAQATFFSDIRPALESCPSPSLILHHQRDALVPTSVADYLHSALAGSTLETLEVSGHCAHMSHPELVSAAMHRYLQGARARALS</sequence>
<dbReference type="AlphaFoldDB" id="A0AA42IMR2"/>
<dbReference type="RefSeq" id="WP_230875309.1">
    <property type="nucleotide sequence ID" value="NZ_JACFYY010000005.1"/>
</dbReference>
<feature type="domain" description="AB hydrolase-1" evidence="2">
    <location>
        <begin position="84"/>
        <end position="318"/>
    </location>
</feature>
<protein>
    <submittedName>
        <fullName evidence="3">Alpha/beta hydrolase</fullName>
    </submittedName>
</protein>
<dbReference type="Gene3D" id="3.40.50.1820">
    <property type="entry name" value="alpha/beta hydrolase"/>
    <property type="match status" value="1"/>
</dbReference>
<evidence type="ECO:0000259" key="2">
    <source>
        <dbReference type="Pfam" id="PF12697"/>
    </source>
</evidence>